<dbReference type="EMBL" id="BAAANK010000008">
    <property type="protein sequence ID" value="GAA1841991.1"/>
    <property type="molecule type" value="Genomic_DNA"/>
</dbReference>
<dbReference type="Proteomes" id="UP001501746">
    <property type="component" value="Unassembled WGS sequence"/>
</dbReference>
<accession>A0ABP4ZAH0</accession>
<feature type="transmembrane region" description="Helical" evidence="2">
    <location>
        <begin position="141"/>
        <end position="158"/>
    </location>
</feature>
<keyword evidence="2" id="KW-1133">Transmembrane helix</keyword>
<feature type="transmembrane region" description="Helical" evidence="2">
    <location>
        <begin position="75"/>
        <end position="94"/>
    </location>
</feature>
<protein>
    <recommendedName>
        <fullName evidence="5">DUF2809 domain-containing protein</fullName>
    </recommendedName>
</protein>
<gene>
    <name evidence="3" type="ORF">GCM10009750_30340</name>
</gene>
<evidence type="ECO:0008006" key="5">
    <source>
        <dbReference type="Google" id="ProtNLM"/>
    </source>
</evidence>
<comment type="caution">
    <text evidence="3">The sequence shown here is derived from an EMBL/GenBank/DDBJ whole genome shotgun (WGS) entry which is preliminary data.</text>
</comment>
<evidence type="ECO:0000313" key="3">
    <source>
        <dbReference type="EMBL" id="GAA1841991.1"/>
    </source>
</evidence>
<proteinExistence type="predicted"/>
<keyword evidence="2" id="KW-0812">Transmembrane</keyword>
<evidence type="ECO:0000256" key="1">
    <source>
        <dbReference type="SAM" id="MobiDB-lite"/>
    </source>
</evidence>
<feature type="compositionally biased region" description="Low complexity" evidence="1">
    <location>
        <begin position="8"/>
        <end position="27"/>
    </location>
</feature>
<feature type="transmembrane region" description="Helical" evidence="2">
    <location>
        <begin position="101"/>
        <end position="121"/>
    </location>
</feature>
<evidence type="ECO:0000313" key="4">
    <source>
        <dbReference type="Proteomes" id="UP001501746"/>
    </source>
</evidence>
<reference evidence="4" key="1">
    <citation type="journal article" date="2019" name="Int. J. Syst. Evol. Microbiol.">
        <title>The Global Catalogue of Microorganisms (GCM) 10K type strain sequencing project: providing services to taxonomists for standard genome sequencing and annotation.</title>
        <authorList>
            <consortium name="The Broad Institute Genomics Platform"/>
            <consortium name="The Broad Institute Genome Sequencing Center for Infectious Disease"/>
            <person name="Wu L."/>
            <person name="Ma J."/>
        </authorList>
    </citation>
    <scope>NUCLEOTIDE SEQUENCE [LARGE SCALE GENOMIC DNA]</scope>
    <source>
        <strain evidence="4">JCM 14323</strain>
    </source>
</reference>
<feature type="region of interest" description="Disordered" evidence="1">
    <location>
        <begin position="1"/>
        <end position="38"/>
    </location>
</feature>
<keyword evidence="2" id="KW-0472">Membrane</keyword>
<organism evidence="3 4">
    <name type="scientific">Agromyces salentinus</name>
    <dbReference type="NCBI Taxonomy" id="269421"/>
    <lineage>
        <taxon>Bacteria</taxon>
        <taxon>Bacillati</taxon>
        <taxon>Actinomycetota</taxon>
        <taxon>Actinomycetes</taxon>
        <taxon>Micrococcales</taxon>
        <taxon>Microbacteriaceae</taxon>
        <taxon>Agromyces</taxon>
    </lineage>
</organism>
<sequence>MSESLEQPAETAAENPENPATTAAAAAQRDAPSAPRSRMSGVGRVLVAVYAVLAVAATGRSFYQVATKFDEAPVAYALSGLAAVVYIVATIALVRTGRAWYRVAWATLAFELMGVLLVGVLSVLDPELFPHDTVWSFFGRGYLFIPLVLPVLGMWWLAKHRPGDRVDQPGIDGRSAQGADAA</sequence>
<feature type="transmembrane region" description="Helical" evidence="2">
    <location>
        <begin position="45"/>
        <end position="63"/>
    </location>
</feature>
<evidence type="ECO:0000256" key="2">
    <source>
        <dbReference type="SAM" id="Phobius"/>
    </source>
</evidence>
<name>A0ABP4ZAH0_9MICO</name>
<keyword evidence="4" id="KW-1185">Reference proteome</keyword>